<evidence type="ECO:0000313" key="7">
    <source>
        <dbReference type="EMBL" id="EEG75929.1"/>
    </source>
</evidence>
<feature type="transmembrane region" description="Helical" evidence="6">
    <location>
        <begin position="278"/>
        <end position="303"/>
    </location>
</feature>
<evidence type="ECO:0000256" key="4">
    <source>
        <dbReference type="ARBA" id="ARBA00022989"/>
    </source>
</evidence>
<feature type="transmembrane region" description="Helical" evidence="6">
    <location>
        <begin position="235"/>
        <end position="258"/>
    </location>
</feature>
<protein>
    <submittedName>
        <fullName evidence="7">NCS1 nucleoside transporter family protein</fullName>
    </submittedName>
</protein>
<dbReference type="HOGENOM" id="CLU_035711_0_0_9"/>
<feature type="transmembrane region" description="Helical" evidence="6">
    <location>
        <begin position="374"/>
        <end position="393"/>
    </location>
</feature>
<name>C0BVV0_9FIRM</name>
<dbReference type="Pfam" id="PF02133">
    <property type="entry name" value="Transp_cyt_pur"/>
    <property type="match status" value="1"/>
</dbReference>
<feature type="transmembrane region" description="Helical" evidence="6">
    <location>
        <begin position="315"/>
        <end position="337"/>
    </location>
</feature>
<feature type="transmembrane region" description="Helical" evidence="6">
    <location>
        <begin position="32"/>
        <end position="53"/>
    </location>
</feature>
<dbReference type="PANTHER" id="PTHR30569">
    <property type="entry name" value="CYTOSINE TRANSPORTER CODB"/>
    <property type="match status" value="1"/>
</dbReference>
<evidence type="ECO:0000256" key="2">
    <source>
        <dbReference type="ARBA" id="ARBA00008974"/>
    </source>
</evidence>
<evidence type="ECO:0000256" key="6">
    <source>
        <dbReference type="SAM" id="Phobius"/>
    </source>
</evidence>
<feature type="transmembrane region" description="Helical" evidence="6">
    <location>
        <begin position="343"/>
        <end position="362"/>
    </location>
</feature>
<feature type="transmembrane region" description="Helical" evidence="6">
    <location>
        <begin position="166"/>
        <end position="183"/>
    </location>
</feature>
<dbReference type="CDD" id="cd11484">
    <property type="entry name" value="SLC-NCS1sbd_CobB-like"/>
    <property type="match status" value="1"/>
</dbReference>
<dbReference type="Proteomes" id="UP000004893">
    <property type="component" value="Unassembled WGS sequence"/>
</dbReference>
<dbReference type="Gene3D" id="1.10.4160.10">
    <property type="entry name" value="Hydantoin permease"/>
    <property type="match status" value="1"/>
</dbReference>
<reference evidence="7" key="2">
    <citation type="submission" date="2013-06" db="EMBL/GenBank/DDBJ databases">
        <title>Draft genome sequence of Clostridium hylemonae (DSM 15053).</title>
        <authorList>
            <person name="Sudarsanam P."/>
            <person name="Ley R."/>
            <person name="Guruge J."/>
            <person name="Turnbaugh P.J."/>
            <person name="Mahowald M."/>
            <person name="Liep D."/>
            <person name="Gordon J."/>
        </authorList>
    </citation>
    <scope>NUCLEOTIDE SEQUENCE</scope>
    <source>
        <strain evidence="7">DSM 15053</strain>
    </source>
</reference>
<dbReference type="GO" id="GO:0005886">
    <property type="term" value="C:plasma membrane"/>
    <property type="evidence" value="ECO:0007669"/>
    <property type="project" value="TreeGrafter"/>
</dbReference>
<dbReference type="EMBL" id="ABYI02000001">
    <property type="protein sequence ID" value="EEG75929.1"/>
    <property type="molecule type" value="Genomic_DNA"/>
</dbReference>
<comment type="subcellular location">
    <subcellularLocation>
        <location evidence="1">Membrane</location>
        <topology evidence="1">Multi-pass membrane protein</topology>
    </subcellularLocation>
</comment>
<dbReference type="eggNOG" id="COG1457">
    <property type="taxonomic scope" value="Bacteria"/>
</dbReference>
<feature type="transmembrane region" description="Helical" evidence="6">
    <location>
        <begin position="59"/>
        <end position="79"/>
    </location>
</feature>
<dbReference type="PANTHER" id="PTHR30569:SF0">
    <property type="entry name" value="CYTOSINE PERMEASE"/>
    <property type="match status" value="1"/>
</dbReference>
<evidence type="ECO:0000256" key="3">
    <source>
        <dbReference type="ARBA" id="ARBA00022692"/>
    </source>
</evidence>
<evidence type="ECO:0000256" key="1">
    <source>
        <dbReference type="ARBA" id="ARBA00004141"/>
    </source>
</evidence>
<reference evidence="7" key="1">
    <citation type="submission" date="2009-02" db="EMBL/GenBank/DDBJ databases">
        <authorList>
            <person name="Fulton L."/>
            <person name="Clifton S."/>
            <person name="Fulton B."/>
            <person name="Xu J."/>
            <person name="Minx P."/>
            <person name="Pepin K.H."/>
            <person name="Johnson M."/>
            <person name="Bhonagiri V."/>
            <person name="Nash W.E."/>
            <person name="Mardis E.R."/>
            <person name="Wilson R.K."/>
        </authorList>
    </citation>
    <scope>NUCLEOTIDE SEQUENCE [LARGE SCALE GENOMIC DNA]</scope>
    <source>
        <strain evidence="7">DSM 15053</strain>
    </source>
</reference>
<organism evidence="7 8">
    <name type="scientific">[Clostridium] hylemonae DSM 15053</name>
    <dbReference type="NCBI Taxonomy" id="553973"/>
    <lineage>
        <taxon>Bacteria</taxon>
        <taxon>Bacillati</taxon>
        <taxon>Bacillota</taxon>
        <taxon>Clostridia</taxon>
        <taxon>Lachnospirales</taxon>
        <taxon>Lachnospiraceae</taxon>
    </lineage>
</organism>
<keyword evidence="4 6" id="KW-1133">Transmembrane helix</keyword>
<keyword evidence="5 6" id="KW-0472">Membrane</keyword>
<feature type="transmembrane region" description="Helical" evidence="6">
    <location>
        <begin position="139"/>
        <end position="159"/>
    </location>
</feature>
<dbReference type="STRING" id="553973.CLOHYLEM_03905"/>
<accession>C0BVV0</accession>
<feature type="transmembrane region" description="Helical" evidence="6">
    <location>
        <begin position="399"/>
        <end position="415"/>
    </location>
</feature>
<comment type="similarity">
    <text evidence="2">Belongs to the purine-cytosine permease (2.A.39) family.</text>
</comment>
<dbReference type="OrthoDB" id="9787279at2"/>
<feature type="transmembrane region" description="Helical" evidence="6">
    <location>
        <begin position="203"/>
        <end position="223"/>
    </location>
</feature>
<keyword evidence="3 6" id="KW-0812">Transmembrane</keyword>
<evidence type="ECO:0000313" key="8">
    <source>
        <dbReference type="Proteomes" id="UP000004893"/>
    </source>
</evidence>
<dbReference type="GO" id="GO:0015209">
    <property type="term" value="F:cytosine transmembrane transporter activity"/>
    <property type="evidence" value="ECO:0007669"/>
    <property type="project" value="InterPro"/>
</dbReference>
<dbReference type="InterPro" id="IPR001248">
    <property type="entry name" value="Pur-cyt_permease"/>
</dbReference>
<evidence type="ECO:0000256" key="5">
    <source>
        <dbReference type="ARBA" id="ARBA00023136"/>
    </source>
</evidence>
<feature type="transmembrane region" description="Helical" evidence="6">
    <location>
        <begin position="100"/>
        <end position="119"/>
    </location>
</feature>
<dbReference type="InterPro" id="IPR030191">
    <property type="entry name" value="CodB"/>
</dbReference>
<comment type="caution">
    <text evidence="7">The sequence shown here is derived from an EMBL/GenBank/DDBJ whole genome shotgun (WGS) entry which is preliminary data.</text>
</comment>
<dbReference type="RefSeq" id="WP_006441230.1">
    <property type="nucleotide sequence ID" value="NZ_CP036524.1"/>
</dbReference>
<gene>
    <name evidence="7" type="primary">ncs1</name>
    <name evidence="7" type="ORF">CLOHYLEM_03905</name>
</gene>
<dbReference type="AlphaFoldDB" id="C0BVV0"/>
<keyword evidence="8" id="KW-1185">Reference proteome</keyword>
<proteinExistence type="inferred from homology"/>
<sequence>MNSEQEKNSLFEEDAFKPVPPGERHGWWKTSFIWAGSSICVPTIMVGALMIKGLSFMEMILAVIIGTVLLSIVFCLQGMEGTDTGLPTVVLARSAFGREGAGIIISFILATTLICWTGSDCQIAGESFIQILTLNNIHWNREATIIILGIIMLTVSILGEKIISKLNIIAVPALILLCIYGIVTCLQDISFLDLVRSSPVEPVSLAEGVAMVFGMQAVGSTISPDYHRFCRDRKSSCLAAVVGIIPYCLFLFIAGSIMGAATGESDISILIAKLGLPVIGLLILVLATWTTMACDAYTGGLAITSLLHLSGKRRAAATAIAGIVGILLAVFGIMNYFTNFLDLMAGCIPPVAGVMITDYWILKRGKVENWEERPGFHWTGIVCLVCGVLAALFLPFGFATINGIVVSGVLYYAAMKLTDRKEPRRDIV</sequence>